<evidence type="ECO:0008006" key="3">
    <source>
        <dbReference type="Google" id="ProtNLM"/>
    </source>
</evidence>
<dbReference type="EMBL" id="LBHB01000001">
    <property type="protein sequence ID" value="KLE35381.1"/>
    <property type="molecule type" value="Genomic_DNA"/>
</dbReference>
<comment type="caution">
    <text evidence="1">The sequence shown here is derived from an EMBL/GenBank/DDBJ whole genome shotgun (WGS) entry which is preliminary data.</text>
</comment>
<dbReference type="Proteomes" id="UP000053464">
    <property type="component" value="Unassembled WGS sequence"/>
</dbReference>
<dbReference type="AlphaFoldDB" id="A0A0G9MXB7"/>
<organism evidence="1 2">
    <name type="scientific">Aurantiacibacter luteus</name>
    <dbReference type="NCBI Taxonomy" id="1581420"/>
    <lineage>
        <taxon>Bacteria</taxon>
        <taxon>Pseudomonadati</taxon>
        <taxon>Pseudomonadota</taxon>
        <taxon>Alphaproteobacteria</taxon>
        <taxon>Sphingomonadales</taxon>
        <taxon>Erythrobacteraceae</taxon>
        <taxon>Aurantiacibacter</taxon>
    </lineage>
</organism>
<proteinExistence type="predicted"/>
<dbReference type="PATRIC" id="fig|1581420.6.peg.558"/>
<gene>
    <name evidence="1" type="ORF">AAW00_02775</name>
</gene>
<dbReference type="STRING" id="1581420.AAW00_02775"/>
<sequence length="101" mass="11019">MALDFSVSLTYLTRLMLRQLLTLLAIISGFTLAAEPVSASDLRDVSVAAAAQDLADCRPVVVAPMQLGQAREQDRTDSRRCQRRVVVAAPAVQLRADRAHE</sequence>
<keyword evidence="2" id="KW-1185">Reference proteome</keyword>
<accession>A0A0G9MXB7</accession>
<protein>
    <recommendedName>
        <fullName evidence="3">UrcA family protein</fullName>
    </recommendedName>
</protein>
<reference evidence="1 2" key="1">
    <citation type="submission" date="2015-04" db="EMBL/GenBank/DDBJ databases">
        <title>The draft genome sequence of Erythrobacter luteus KA37.</title>
        <authorList>
            <person name="Zhuang L."/>
            <person name="Liu Y."/>
            <person name="Shao Z."/>
        </authorList>
    </citation>
    <scope>NUCLEOTIDE SEQUENCE [LARGE SCALE GENOMIC DNA]</scope>
    <source>
        <strain evidence="1 2">KA37</strain>
    </source>
</reference>
<evidence type="ECO:0000313" key="2">
    <source>
        <dbReference type="Proteomes" id="UP000053464"/>
    </source>
</evidence>
<name>A0A0G9MXB7_9SPHN</name>
<evidence type="ECO:0000313" key="1">
    <source>
        <dbReference type="EMBL" id="KLE35381.1"/>
    </source>
</evidence>